<organismHost>
    <name type="scientific">Vertebrata</name>
    <name type="common">vertebrates</name>
    <dbReference type="NCBI Taxonomy" id="7742"/>
</organismHost>
<dbReference type="EMBL" id="MW142017">
    <property type="protein sequence ID" value="QRM13613.1"/>
    <property type="molecule type" value="Genomic_DNA"/>
</dbReference>
<dbReference type="OrthoDB" id="40192at10239"/>
<dbReference type="Pfam" id="PF00243">
    <property type="entry name" value="NGF"/>
    <property type="match status" value="1"/>
</dbReference>
<dbReference type="InterPro" id="IPR002072">
    <property type="entry name" value="Nerve_growth_factor-rel"/>
</dbReference>
<accession>A0A385HB24</accession>
<dbReference type="Proteomes" id="UP000627101">
    <property type="component" value="Segment"/>
</dbReference>
<dbReference type="Gene3D" id="2.10.90.10">
    <property type="entry name" value="Cystine-knot cytokines"/>
    <property type="match status" value="1"/>
</dbReference>
<gene>
    <name evidence="3" type="primary">fp9.076</name>
    <name evidence="2" type="synonym">ORF076</name>
</gene>
<reference evidence="3 5" key="1">
    <citation type="journal article" date="2004" name="J. Gen. Virol.">
        <title>Comparison of the genome sequence of FP9, an attenuated, tissue culture-adapted European fowlpox virus, with those of virulent American and European viruses.</title>
        <authorList>
            <person name="Skinner M.A."/>
            <person name="Laidlaw S.M."/>
        </authorList>
    </citation>
    <scope>NUCLEOTIDE SEQUENCE [LARGE SCALE GENOMIC DNA]</scope>
    <source>
        <strain evidence="3">HP1-438 Munich</strain>
    </source>
</reference>
<dbReference type="EMBL" id="AJ581527">
    <property type="protein sequence ID" value="CAE52618.1"/>
    <property type="molecule type" value="Genomic_DNA"/>
</dbReference>
<dbReference type="InterPro" id="IPR029034">
    <property type="entry name" value="Cystine-knot_cytokine"/>
</dbReference>
<reference evidence="4" key="3">
    <citation type="journal article" date="2021" name="Arch. Virol.">
        <title>Characterisation of an Australian fowlpox virus carrying a near-full-length provirus of reticuloendotheliosis virus.</title>
        <authorList>
            <person name="Sarker S."/>
            <person name="Athukorala A."/>
            <person name="Bowden T.R."/>
            <person name="Boyle D.B."/>
        </authorList>
    </citation>
    <scope>NUCLEOTIDE SEQUENCE</scope>
    <source>
        <strain evidence="4">FWPV-S</strain>
    </source>
</reference>
<dbReference type="SUPFAM" id="SSF57501">
    <property type="entry name" value="Cystine-knot cytokines"/>
    <property type="match status" value="1"/>
</dbReference>
<dbReference type="Proteomes" id="UP000515929">
    <property type="component" value="Segment"/>
</dbReference>
<protein>
    <submittedName>
        <fullName evidence="2">Beta-nerve growth factor</fullName>
    </submittedName>
</protein>
<evidence type="ECO:0000313" key="3">
    <source>
        <dbReference type="EMBL" id="CAE52618.1"/>
    </source>
</evidence>
<dbReference type="EMBL" id="KX196452">
    <property type="protein sequence ID" value="ART91510.1"/>
    <property type="molecule type" value="Genomic_DNA"/>
</dbReference>
<dbReference type="RefSeq" id="NP_039039.1">
    <property type="nucleotide sequence ID" value="NC_002188.1"/>
</dbReference>
<dbReference type="PROSITE" id="PS50270">
    <property type="entry name" value="NGF_2"/>
    <property type="match status" value="1"/>
</dbReference>
<feature type="domain" description="Nerve growth factor-related" evidence="1">
    <location>
        <begin position="40"/>
        <end position="144"/>
    </location>
</feature>
<name>A0A385HB24_FOWPV</name>
<evidence type="ECO:0000259" key="1">
    <source>
        <dbReference type="Pfam" id="PF00243"/>
    </source>
</evidence>
<evidence type="ECO:0000313" key="5">
    <source>
        <dbReference type="Proteomes" id="UP000150838"/>
    </source>
</evidence>
<accession>Q70H78</accession>
<proteinExistence type="predicted"/>
<evidence type="ECO:0000313" key="6">
    <source>
        <dbReference type="Proteomes" id="UP000515929"/>
    </source>
</evidence>
<dbReference type="GO" id="GO:0005102">
    <property type="term" value="F:signaling receptor binding"/>
    <property type="evidence" value="ECO:0007669"/>
    <property type="project" value="InterPro"/>
</dbReference>
<organism evidence="3 5">
    <name type="scientific">Fowlpox virus</name>
    <name type="common">FPV</name>
    <dbReference type="NCBI Taxonomy" id="10261"/>
    <lineage>
        <taxon>Viruses</taxon>
        <taxon>Varidnaviria</taxon>
        <taxon>Bamfordvirae</taxon>
        <taxon>Nucleocytoviricota</taxon>
        <taxon>Pokkesviricetes</taxon>
        <taxon>Chitovirales</taxon>
        <taxon>Poxviridae</taxon>
        <taxon>Chordopoxvirinae</taxon>
        <taxon>Avipoxvirus</taxon>
        <taxon>Avipoxvirus fowlpox</taxon>
    </lineage>
</organism>
<evidence type="ECO:0000313" key="4">
    <source>
        <dbReference type="EMBL" id="QRM13613.1"/>
    </source>
</evidence>
<evidence type="ECO:0000313" key="2">
    <source>
        <dbReference type="EMBL" id="ART91510.1"/>
    </source>
</evidence>
<reference evidence="2 6" key="2">
    <citation type="submission" date="2016-05" db="EMBL/GenBank/DDBJ databases">
        <title>The analysis of a fowlpox virus genome sequence.</title>
        <authorList>
            <person name="Zhao Y."/>
            <person name="Liu S."/>
        </authorList>
    </citation>
    <scope>NUCLEOTIDE SEQUENCE [LARGE SCALE GENOMIC DNA]</scope>
    <source>
        <strain evidence="2 6">NX10</strain>
    </source>
</reference>
<sequence>MYVTHILVLLTCFQYYHAAVLYDTQTSSNDNTTVYLYEPACELVTTWVDIREVSPVNGTGVSKIEFLGRYSEKGDGYTQYIQMISCMGFPNSTSPCKGIDESRWESYCSTVTEIKKIMYLGENNAVMTKHVSVPVNCVCMVKRK</sequence>
<dbReference type="KEGG" id="vg:1486624"/>
<dbReference type="Proteomes" id="UP000150838">
    <property type="component" value="Segment"/>
</dbReference>